<dbReference type="AlphaFoldDB" id="A0A1E5KUS1"/>
<dbReference type="EMBL" id="MIEK01000041">
    <property type="protein sequence ID" value="OEH81612.1"/>
    <property type="molecule type" value="Genomic_DNA"/>
</dbReference>
<reference evidence="1 3" key="1">
    <citation type="submission" date="2016-09" db="EMBL/GenBank/DDBJ databases">
        <authorList>
            <person name="Capua I."/>
            <person name="De Benedictis P."/>
            <person name="Joannis T."/>
            <person name="Lombin L.H."/>
            <person name="Cattoli G."/>
        </authorList>
    </citation>
    <scope>NUCLEOTIDE SEQUENCE [LARGE SCALE GENOMIC DNA]</scope>
    <source>
        <strain evidence="1 3">LMG 25899</strain>
    </source>
</reference>
<sequence>MMHGNNFNRGKKFYLYWKNISKIKIDQLTNNNSPENTIESIQEQLETEFTENKFFEDVIINLSKTE</sequence>
<keyword evidence="3" id="KW-1185">Reference proteome</keyword>
<dbReference type="EMBL" id="MIEK01000001">
    <property type="protein sequence ID" value="OEH83967.1"/>
    <property type="molecule type" value="Genomic_DNA"/>
</dbReference>
<name>A0A1E5KUS1_9ENTE</name>
<proteinExistence type="predicted"/>
<evidence type="ECO:0000313" key="3">
    <source>
        <dbReference type="Proteomes" id="UP000095256"/>
    </source>
</evidence>
<evidence type="ECO:0000313" key="2">
    <source>
        <dbReference type="EMBL" id="OEH83967.1"/>
    </source>
</evidence>
<accession>A0A1E5KUS1</accession>
<dbReference type="STRING" id="762845.BCR26_00395"/>
<dbReference type="Proteomes" id="UP000095256">
    <property type="component" value="Unassembled WGS sequence"/>
</dbReference>
<protein>
    <submittedName>
        <fullName evidence="1">Uncharacterized protein</fullName>
    </submittedName>
</protein>
<evidence type="ECO:0000313" key="1">
    <source>
        <dbReference type="EMBL" id="OEH81612.1"/>
    </source>
</evidence>
<organism evidence="1 3">
    <name type="scientific">Enterococcus rivorum</name>
    <dbReference type="NCBI Taxonomy" id="762845"/>
    <lineage>
        <taxon>Bacteria</taxon>
        <taxon>Bacillati</taxon>
        <taxon>Bacillota</taxon>
        <taxon>Bacilli</taxon>
        <taxon>Lactobacillales</taxon>
        <taxon>Enterococcaceae</taxon>
        <taxon>Enterococcus</taxon>
    </lineage>
</organism>
<gene>
    <name evidence="2" type="ORF">BCR26_00395</name>
    <name evidence="1" type="ORF">BCR26_16190</name>
</gene>
<dbReference type="RefSeq" id="WP_069696978.1">
    <property type="nucleotide sequence ID" value="NZ_JBHUJY010000001.1"/>
</dbReference>
<comment type="caution">
    <text evidence="1">The sequence shown here is derived from an EMBL/GenBank/DDBJ whole genome shotgun (WGS) entry which is preliminary data.</text>
</comment>